<evidence type="ECO:0000256" key="8">
    <source>
        <dbReference type="ARBA" id="ARBA00022833"/>
    </source>
</evidence>
<dbReference type="Gene3D" id="3.40.430.10">
    <property type="entry name" value="Dihydrofolate Reductase, subunit A"/>
    <property type="match status" value="1"/>
</dbReference>
<feature type="binding site" evidence="14">
    <location>
        <position position="213"/>
    </location>
    <ligand>
        <name>substrate</name>
    </ligand>
</feature>
<dbReference type="SUPFAM" id="SSF53597">
    <property type="entry name" value="Dihydrofolate reductase-like"/>
    <property type="match status" value="1"/>
</dbReference>
<keyword evidence="11" id="KW-0511">Multifunctional enzyme</keyword>
<protein>
    <recommendedName>
        <fullName evidence="12">Riboflavin biosynthesis protein RibD</fullName>
    </recommendedName>
    <domain>
        <recommendedName>
            <fullName evidence="12">Diaminohydroxyphosphoribosylaminopyrimidine deaminase</fullName>
            <shortName evidence="12">DRAP deaminase</shortName>
            <ecNumber evidence="12">3.5.4.26</ecNumber>
        </recommendedName>
        <alternativeName>
            <fullName evidence="12">Riboflavin-specific deaminase</fullName>
        </alternativeName>
    </domain>
    <domain>
        <recommendedName>
            <fullName evidence="12">5-amino-6-(5-phosphoribosylamino)uracil reductase</fullName>
            <ecNumber evidence="12">1.1.1.193</ecNumber>
        </recommendedName>
        <alternativeName>
            <fullName evidence="12">HTP reductase</fullName>
        </alternativeName>
    </domain>
</protein>
<evidence type="ECO:0000256" key="15">
    <source>
        <dbReference type="PIRSR" id="PIRSR006769-3"/>
    </source>
</evidence>
<keyword evidence="6 12" id="KW-0686">Riboflavin biosynthesis</keyword>
<dbReference type="InterPro" id="IPR050765">
    <property type="entry name" value="Riboflavin_Biosynth_HTPR"/>
</dbReference>
<comment type="catalytic activity">
    <reaction evidence="12">
        <text>2,5-diamino-6-hydroxy-4-(5-phosphoribosylamino)-pyrimidine + H2O + H(+) = 5-amino-6-(5-phospho-D-ribosylamino)uracil + NH4(+)</text>
        <dbReference type="Rhea" id="RHEA:21868"/>
        <dbReference type="ChEBI" id="CHEBI:15377"/>
        <dbReference type="ChEBI" id="CHEBI:15378"/>
        <dbReference type="ChEBI" id="CHEBI:28938"/>
        <dbReference type="ChEBI" id="CHEBI:58453"/>
        <dbReference type="ChEBI" id="CHEBI:58614"/>
        <dbReference type="EC" id="3.5.4.26"/>
    </reaction>
</comment>
<dbReference type="OrthoDB" id="9800865at2"/>
<keyword evidence="7 12" id="KW-0479">Metal-binding</keyword>
<evidence type="ECO:0000256" key="11">
    <source>
        <dbReference type="ARBA" id="ARBA00023268"/>
    </source>
</evidence>
<dbReference type="InterPro" id="IPR016192">
    <property type="entry name" value="APOBEC/CMP_deaminase_Zn-bd"/>
</dbReference>
<evidence type="ECO:0000256" key="10">
    <source>
        <dbReference type="ARBA" id="ARBA00023002"/>
    </source>
</evidence>
<dbReference type="PANTHER" id="PTHR38011:SF7">
    <property type="entry name" value="2,5-DIAMINO-6-RIBOSYLAMINO-4(3H)-PYRIMIDINONE 5'-PHOSPHATE REDUCTASE"/>
    <property type="match status" value="1"/>
</dbReference>
<dbReference type="AlphaFoldDB" id="A0A1I3R4T7"/>
<dbReference type="NCBIfam" id="TIGR00326">
    <property type="entry name" value="eubact_ribD"/>
    <property type="match status" value="1"/>
</dbReference>
<feature type="binding site" evidence="15">
    <location>
        <position position="84"/>
    </location>
    <ligand>
        <name>Zn(2+)</name>
        <dbReference type="ChEBI" id="CHEBI:29105"/>
        <note>catalytic</note>
    </ligand>
</feature>
<keyword evidence="8 12" id="KW-0862">Zinc</keyword>
<dbReference type="PIRSF" id="PIRSF006769">
    <property type="entry name" value="RibD"/>
    <property type="match status" value="1"/>
</dbReference>
<dbReference type="UniPathway" id="UPA00275">
    <property type="reaction ID" value="UER00401"/>
</dbReference>
<feature type="binding site" evidence="15">
    <location>
        <position position="51"/>
    </location>
    <ligand>
        <name>Zn(2+)</name>
        <dbReference type="ChEBI" id="CHEBI:29105"/>
        <note>catalytic</note>
    </ligand>
</feature>
<dbReference type="RefSeq" id="WP_090629211.1">
    <property type="nucleotide sequence ID" value="NZ_FOQO01000009.1"/>
</dbReference>
<feature type="domain" description="CMP/dCMP-type deaminase" evidence="16">
    <location>
        <begin position="2"/>
        <end position="132"/>
    </location>
</feature>
<evidence type="ECO:0000256" key="13">
    <source>
        <dbReference type="PIRSR" id="PIRSR006769-1"/>
    </source>
</evidence>
<comment type="pathway">
    <text evidence="2 12">Cofactor biosynthesis; riboflavin biosynthesis; 5-amino-6-(D-ribitylamino)uracil from GTP: step 2/4.</text>
</comment>
<feature type="binding site" evidence="14">
    <location>
        <position position="216"/>
    </location>
    <ligand>
        <name>substrate</name>
    </ligand>
</feature>
<evidence type="ECO:0000256" key="1">
    <source>
        <dbReference type="ARBA" id="ARBA00002151"/>
    </source>
</evidence>
<dbReference type="CDD" id="cd01284">
    <property type="entry name" value="Riboflavin_deaminase-reductase"/>
    <property type="match status" value="1"/>
</dbReference>
<dbReference type="InterPro" id="IPR002125">
    <property type="entry name" value="CMP_dCMP_dom"/>
</dbReference>
<evidence type="ECO:0000256" key="12">
    <source>
        <dbReference type="PIRNR" id="PIRNR006769"/>
    </source>
</evidence>
<feature type="binding site" evidence="14">
    <location>
        <position position="193"/>
    </location>
    <ligand>
        <name>substrate</name>
    </ligand>
</feature>
<evidence type="ECO:0000256" key="6">
    <source>
        <dbReference type="ARBA" id="ARBA00022619"/>
    </source>
</evidence>
<comment type="similarity">
    <text evidence="4 12">In the N-terminal section; belongs to the cytidine and deoxycytidylate deaminase family.</text>
</comment>
<dbReference type="GO" id="GO:0008703">
    <property type="term" value="F:5-amino-6-(5-phosphoribosylamino)uracil reductase activity"/>
    <property type="evidence" value="ECO:0007669"/>
    <property type="project" value="UniProtKB-EC"/>
</dbReference>
<comment type="pathway">
    <text evidence="3 12">Cofactor biosynthesis; riboflavin biosynthesis; 5-amino-6-(D-ribitylamino)uracil from GTP: step 3/4.</text>
</comment>
<dbReference type="EC" id="1.1.1.193" evidence="12"/>
<sequence length="354" mass="39927">MQEHEPYMRRCLELAQLGAGWVSPNPMVGAVLVHNGHIVAEDYHRKFGGPHAEALVIADVQRRYGDNAAELFKSATMYVSLEPCAHYGKTPPCAQLLADHRVGRVVIACRDPFGQVNGQGIQLLRDAGIEVVEGVLAREALWVNRRFMTRVQHQRPYVILKWAQTADGYMAPASGTQRWITGPVAKQVVHRWRSEEDAVLVGAKTALADRPQLTVREWKGRNPKRILIDKHLVVPTDLELFDGSAETIVFNASRSDWTDGVKYIELEDMDFYLPQKILYQLYLMDVQSLIVEGGRKTLNLFIEAGLWDEARIFTSHNTWGDGIPSPALHAAVSESRSIGADRLDIYYRNHYQTT</sequence>
<dbReference type="Proteomes" id="UP000198670">
    <property type="component" value="Unassembled WGS sequence"/>
</dbReference>
<name>A0A1I3R4T7_9SPHI</name>
<evidence type="ECO:0000256" key="9">
    <source>
        <dbReference type="ARBA" id="ARBA00022857"/>
    </source>
</evidence>
<feature type="active site" description="Proton donor" evidence="13">
    <location>
        <position position="53"/>
    </location>
</feature>
<dbReference type="Pfam" id="PF00383">
    <property type="entry name" value="dCMP_cyt_deam_1"/>
    <property type="match status" value="1"/>
</dbReference>
<dbReference type="GO" id="GO:0008835">
    <property type="term" value="F:diaminohydroxyphosphoribosylaminopyrimidine deaminase activity"/>
    <property type="evidence" value="ECO:0007669"/>
    <property type="project" value="UniProtKB-EC"/>
</dbReference>
<keyword evidence="9 12" id="KW-0521">NADP</keyword>
<comment type="similarity">
    <text evidence="5 12">In the C-terminal section; belongs to the HTP reductase family.</text>
</comment>
<evidence type="ECO:0000256" key="3">
    <source>
        <dbReference type="ARBA" id="ARBA00004910"/>
    </source>
</evidence>
<comment type="catalytic activity">
    <reaction evidence="12">
        <text>5-amino-6-(5-phospho-D-ribitylamino)uracil + NADP(+) = 5-amino-6-(5-phospho-D-ribosylamino)uracil + NADPH + H(+)</text>
        <dbReference type="Rhea" id="RHEA:17845"/>
        <dbReference type="ChEBI" id="CHEBI:15378"/>
        <dbReference type="ChEBI" id="CHEBI:57783"/>
        <dbReference type="ChEBI" id="CHEBI:58349"/>
        <dbReference type="ChEBI" id="CHEBI:58421"/>
        <dbReference type="ChEBI" id="CHEBI:58453"/>
        <dbReference type="EC" id="1.1.1.193"/>
    </reaction>
</comment>
<dbReference type="InterPro" id="IPR004794">
    <property type="entry name" value="Eubact_RibD"/>
</dbReference>
<organism evidence="17 18">
    <name type="scientific">Parapedobacter indicus</name>
    <dbReference type="NCBI Taxonomy" id="1477437"/>
    <lineage>
        <taxon>Bacteria</taxon>
        <taxon>Pseudomonadati</taxon>
        <taxon>Bacteroidota</taxon>
        <taxon>Sphingobacteriia</taxon>
        <taxon>Sphingobacteriales</taxon>
        <taxon>Sphingobacteriaceae</taxon>
        <taxon>Parapedobacter</taxon>
    </lineage>
</organism>
<keyword evidence="12" id="KW-0378">Hydrolase</keyword>
<dbReference type="GO" id="GO:0009231">
    <property type="term" value="P:riboflavin biosynthetic process"/>
    <property type="evidence" value="ECO:0007669"/>
    <property type="project" value="UniProtKB-UniPathway"/>
</dbReference>
<comment type="cofactor">
    <cofactor evidence="12 15">
        <name>Zn(2+)</name>
        <dbReference type="ChEBI" id="CHEBI:29105"/>
    </cofactor>
    <text evidence="12 15">Binds 1 zinc ion.</text>
</comment>
<feature type="binding site" evidence="14">
    <location>
        <position position="179"/>
    </location>
    <ligand>
        <name>NADP(+)</name>
        <dbReference type="ChEBI" id="CHEBI:58349"/>
    </ligand>
</feature>
<feature type="binding site" evidence="14">
    <location>
        <position position="292"/>
    </location>
    <ligand>
        <name>substrate</name>
    </ligand>
</feature>
<evidence type="ECO:0000256" key="7">
    <source>
        <dbReference type="ARBA" id="ARBA00022723"/>
    </source>
</evidence>
<proteinExistence type="inferred from homology"/>
<dbReference type="EC" id="3.5.4.26" evidence="12"/>
<dbReference type="InterPro" id="IPR002734">
    <property type="entry name" value="RibDG_C"/>
</dbReference>
<dbReference type="SUPFAM" id="SSF53927">
    <property type="entry name" value="Cytidine deaminase-like"/>
    <property type="match status" value="1"/>
</dbReference>
<accession>A0A1I3R4T7</accession>
<dbReference type="PROSITE" id="PS51747">
    <property type="entry name" value="CYT_DCMP_DEAMINASES_2"/>
    <property type="match status" value="1"/>
</dbReference>
<feature type="binding site" evidence="15">
    <location>
        <position position="93"/>
    </location>
    <ligand>
        <name>Zn(2+)</name>
        <dbReference type="ChEBI" id="CHEBI:29105"/>
        <note>catalytic</note>
    </ligand>
</feature>
<dbReference type="STRING" id="1477437.SAMN05444682_109213"/>
<dbReference type="InterPro" id="IPR024072">
    <property type="entry name" value="DHFR-like_dom_sf"/>
</dbReference>
<keyword evidence="10 12" id="KW-0560">Oxidoreductase</keyword>
<evidence type="ECO:0000256" key="2">
    <source>
        <dbReference type="ARBA" id="ARBA00004882"/>
    </source>
</evidence>
<dbReference type="Pfam" id="PF01872">
    <property type="entry name" value="RibD_C"/>
    <property type="match status" value="1"/>
</dbReference>
<dbReference type="EMBL" id="FOQO01000009">
    <property type="protein sequence ID" value="SFJ40461.1"/>
    <property type="molecule type" value="Genomic_DNA"/>
</dbReference>
<gene>
    <name evidence="17" type="ORF">SAMN05444682_109213</name>
</gene>
<feature type="binding site" evidence="14">
    <location>
        <position position="205"/>
    </location>
    <ligand>
        <name>NADP(+)</name>
        <dbReference type="ChEBI" id="CHEBI:58349"/>
    </ligand>
</feature>
<evidence type="ECO:0000313" key="17">
    <source>
        <dbReference type="EMBL" id="SFJ40461.1"/>
    </source>
</evidence>
<evidence type="ECO:0000256" key="5">
    <source>
        <dbReference type="ARBA" id="ARBA00007417"/>
    </source>
</evidence>
<evidence type="ECO:0000259" key="16">
    <source>
        <dbReference type="PROSITE" id="PS51747"/>
    </source>
</evidence>
<dbReference type="InterPro" id="IPR016193">
    <property type="entry name" value="Cytidine_deaminase-like"/>
</dbReference>
<feature type="binding site" evidence="14">
    <location>
        <position position="163"/>
    </location>
    <ligand>
        <name>NADP(+)</name>
        <dbReference type="ChEBI" id="CHEBI:58349"/>
    </ligand>
</feature>
<dbReference type="PANTHER" id="PTHR38011">
    <property type="entry name" value="DIHYDROFOLATE REDUCTASE FAMILY PROTEIN (AFU_ORTHOLOGUE AFUA_8G06820)"/>
    <property type="match status" value="1"/>
</dbReference>
<comment type="function">
    <text evidence="1 12">Converts 2,5-diamino-6-(ribosylamino)-4(3h)-pyrimidinone 5'-phosphate into 5-amino-6-(ribosylamino)-2,4(1h,3h)-pyrimidinedione 5'-phosphate.</text>
</comment>
<evidence type="ECO:0000256" key="4">
    <source>
        <dbReference type="ARBA" id="ARBA00005259"/>
    </source>
</evidence>
<reference evidence="17 18" key="1">
    <citation type="submission" date="2016-10" db="EMBL/GenBank/DDBJ databases">
        <authorList>
            <person name="de Groot N.N."/>
        </authorList>
    </citation>
    <scope>NUCLEOTIDE SEQUENCE [LARGE SCALE GENOMIC DNA]</scope>
    <source>
        <strain evidence="17 18">RK1</strain>
    </source>
</reference>
<feature type="binding site" evidence="14">
    <location>
        <position position="209"/>
    </location>
    <ligand>
        <name>NADP(+)</name>
        <dbReference type="ChEBI" id="CHEBI:58349"/>
    </ligand>
</feature>
<keyword evidence="18" id="KW-1185">Reference proteome</keyword>
<dbReference type="Gene3D" id="3.40.140.10">
    <property type="entry name" value="Cytidine Deaminase, domain 2"/>
    <property type="match status" value="1"/>
</dbReference>
<evidence type="ECO:0000256" key="14">
    <source>
        <dbReference type="PIRSR" id="PIRSR006769-2"/>
    </source>
</evidence>
<evidence type="ECO:0000313" key="18">
    <source>
        <dbReference type="Proteomes" id="UP000198670"/>
    </source>
</evidence>
<dbReference type="PROSITE" id="PS00903">
    <property type="entry name" value="CYT_DCMP_DEAMINASES_1"/>
    <property type="match status" value="1"/>
</dbReference>
<dbReference type="GO" id="GO:0008270">
    <property type="term" value="F:zinc ion binding"/>
    <property type="evidence" value="ECO:0007669"/>
    <property type="project" value="InterPro"/>
</dbReference>